<organism evidence="6 7">
    <name type="scientific">Artemisia annua</name>
    <name type="common">Sweet wormwood</name>
    <dbReference type="NCBI Taxonomy" id="35608"/>
    <lineage>
        <taxon>Eukaryota</taxon>
        <taxon>Viridiplantae</taxon>
        <taxon>Streptophyta</taxon>
        <taxon>Embryophyta</taxon>
        <taxon>Tracheophyta</taxon>
        <taxon>Spermatophyta</taxon>
        <taxon>Magnoliopsida</taxon>
        <taxon>eudicotyledons</taxon>
        <taxon>Gunneridae</taxon>
        <taxon>Pentapetalae</taxon>
        <taxon>asterids</taxon>
        <taxon>campanulids</taxon>
        <taxon>Asterales</taxon>
        <taxon>Asteraceae</taxon>
        <taxon>Asteroideae</taxon>
        <taxon>Anthemideae</taxon>
        <taxon>Artemisiinae</taxon>
        <taxon>Artemisia</taxon>
    </lineage>
</organism>
<evidence type="ECO:0000256" key="1">
    <source>
        <dbReference type="ARBA" id="ARBA00022741"/>
    </source>
</evidence>
<dbReference type="Gene3D" id="3.40.850.10">
    <property type="entry name" value="Kinesin motor domain"/>
    <property type="match status" value="1"/>
</dbReference>
<dbReference type="InterPro" id="IPR001752">
    <property type="entry name" value="Kinesin_motor_dom"/>
</dbReference>
<dbReference type="GO" id="GO:0003777">
    <property type="term" value="F:microtubule motor activity"/>
    <property type="evidence" value="ECO:0007669"/>
    <property type="project" value="InterPro"/>
</dbReference>
<keyword evidence="1" id="KW-0547">Nucleotide-binding</keyword>
<dbReference type="EMBL" id="PKPP01003973">
    <property type="protein sequence ID" value="PWA66727.1"/>
    <property type="molecule type" value="Genomic_DNA"/>
</dbReference>
<comment type="caution">
    <text evidence="4">Lacks conserved residue(s) required for the propagation of feature annotation.</text>
</comment>
<dbReference type="STRING" id="35608.A0A2U1MZR5"/>
<gene>
    <name evidence="6" type="ORF">CTI12_AA319940</name>
</gene>
<evidence type="ECO:0000259" key="5">
    <source>
        <dbReference type="PROSITE" id="PS50067"/>
    </source>
</evidence>
<dbReference type="GO" id="GO:0007018">
    <property type="term" value="P:microtubule-based movement"/>
    <property type="evidence" value="ECO:0007669"/>
    <property type="project" value="InterPro"/>
</dbReference>
<protein>
    <submittedName>
        <fullName evidence="6">Kinesin-like protein BC2</fullName>
    </submittedName>
</protein>
<evidence type="ECO:0000256" key="2">
    <source>
        <dbReference type="ARBA" id="ARBA00022840"/>
    </source>
</evidence>
<dbReference type="PROSITE" id="PS50067">
    <property type="entry name" value="KINESIN_MOTOR_2"/>
    <property type="match status" value="1"/>
</dbReference>
<keyword evidence="7" id="KW-1185">Reference proteome</keyword>
<dbReference type="AlphaFoldDB" id="A0A2U1MZR5"/>
<feature type="domain" description="Kinesin motor" evidence="5">
    <location>
        <begin position="1"/>
        <end position="78"/>
    </location>
</feature>
<keyword evidence="3" id="KW-0505">Motor protein</keyword>
<dbReference type="InterPro" id="IPR019821">
    <property type="entry name" value="Kinesin_motor_CS"/>
</dbReference>
<name>A0A2U1MZR5_ARTAN</name>
<comment type="similarity">
    <text evidence="4">Belongs to the TRAFAC class myosin-kinesin ATPase superfamily. Kinesin family.</text>
</comment>
<dbReference type="GO" id="GO:0008017">
    <property type="term" value="F:microtubule binding"/>
    <property type="evidence" value="ECO:0007669"/>
    <property type="project" value="InterPro"/>
</dbReference>
<evidence type="ECO:0000256" key="3">
    <source>
        <dbReference type="ARBA" id="ARBA00023175"/>
    </source>
</evidence>
<sequence length="78" mass="8486">MKQKWITGVISGGGHDDVGDDILGSKLHLVDLAGSERANKMGADGMRSALMRRTTRDYLDLASKQEGIPMNKSLTKLK</sequence>
<dbReference type="PROSITE" id="PS00411">
    <property type="entry name" value="KINESIN_MOTOR_1"/>
    <property type="match status" value="1"/>
</dbReference>
<dbReference type="GO" id="GO:0005524">
    <property type="term" value="F:ATP binding"/>
    <property type="evidence" value="ECO:0007669"/>
    <property type="project" value="UniProtKB-KW"/>
</dbReference>
<reference evidence="6 7" key="1">
    <citation type="journal article" date="2018" name="Mol. Plant">
        <title>The genome of Artemisia annua provides insight into the evolution of Asteraceae family and artemisinin biosynthesis.</title>
        <authorList>
            <person name="Shen Q."/>
            <person name="Zhang L."/>
            <person name="Liao Z."/>
            <person name="Wang S."/>
            <person name="Yan T."/>
            <person name="Shi P."/>
            <person name="Liu M."/>
            <person name="Fu X."/>
            <person name="Pan Q."/>
            <person name="Wang Y."/>
            <person name="Lv Z."/>
            <person name="Lu X."/>
            <person name="Zhang F."/>
            <person name="Jiang W."/>
            <person name="Ma Y."/>
            <person name="Chen M."/>
            <person name="Hao X."/>
            <person name="Li L."/>
            <person name="Tang Y."/>
            <person name="Lv G."/>
            <person name="Zhou Y."/>
            <person name="Sun X."/>
            <person name="Brodelius P.E."/>
            <person name="Rose J.K.C."/>
            <person name="Tang K."/>
        </authorList>
    </citation>
    <scope>NUCLEOTIDE SEQUENCE [LARGE SCALE GENOMIC DNA]</scope>
    <source>
        <strain evidence="7">cv. Huhao1</strain>
        <tissue evidence="6">Leaf</tissue>
    </source>
</reference>
<proteinExistence type="inferred from homology"/>
<dbReference type="SUPFAM" id="SSF52540">
    <property type="entry name" value="P-loop containing nucleoside triphosphate hydrolases"/>
    <property type="match status" value="1"/>
</dbReference>
<evidence type="ECO:0000256" key="4">
    <source>
        <dbReference type="PROSITE-ProRule" id="PRU00283"/>
    </source>
</evidence>
<evidence type="ECO:0000313" key="7">
    <source>
        <dbReference type="Proteomes" id="UP000245207"/>
    </source>
</evidence>
<dbReference type="InterPro" id="IPR036961">
    <property type="entry name" value="Kinesin_motor_dom_sf"/>
</dbReference>
<keyword evidence="2" id="KW-0067">ATP-binding</keyword>
<comment type="caution">
    <text evidence="6">The sequence shown here is derived from an EMBL/GenBank/DDBJ whole genome shotgun (WGS) entry which is preliminary data.</text>
</comment>
<accession>A0A2U1MZR5</accession>
<evidence type="ECO:0000313" key="6">
    <source>
        <dbReference type="EMBL" id="PWA66727.1"/>
    </source>
</evidence>
<dbReference type="Proteomes" id="UP000245207">
    <property type="component" value="Unassembled WGS sequence"/>
</dbReference>
<dbReference type="InterPro" id="IPR027417">
    <property type="entry name" value="P-loop_NTPase"/>
</dbReference>
<dbReference type="OrthoDB" id="1738938at2759"/>